<feature type="compositionally biased region" description="Low complexity" evidence="1">
    <location>
        <begin position="300"/>
        <end position="312"/>
    </location>
</feature>
<evidence type="ECO:0000313" key="3">
    <source>
        <dbReference type="Proteomes" id="UP000034182"/>
    </source>
</evidence>
<organism evidence="2 3">
    <name type="scientific">Diplodia seriata</name>
    <dbReference type="NCBI Taxonomy" id="420778"/>
    <lineage>
        <taxon>Eukaryota</taxon>
        <taxon>Fungi</taxon>
        <taxon>Dikarya</taxon>
        <taxon>Ascomycota</taxon>
        <taxon>Pezizomycotina</taxon>
        <taxon>Dothideomycetes</taxon>
        <taxon>Dothideomycetes incertae sedis</taxon>
        <taxon>Botryosphaeriales</taxon>
        <taxon>Botryosphaeriaceae</taxon>
        <taxon>Diplodia</taxon>
    </lineage>
</organism>
<reference evidence="2 3" key="1">
    <citation type="submission" date="2015-03" db="EMBL/GenBank/DDBJ databases">
        <authorList>
            <person name="Morales-Cruz A."/>
            <person name="Amrine K.C."/>
            <person name="Cantu D."/>
        </authorList>
    </citation>
    <scope>NUCLEOTIDE SEQUENCE [LARGE SCALE GENOMIC DNA]</scope>
    <source>
        <strain evidence="2">DS831</strain>
    </source>
</reference>
<protein>
    <submittedName>
        <fullName evidence="2">Putative ubiquinol-cytochrome-c reductase cytochrome c1</fullName>
    </submittedName>
</protein>
<feature type="compositionally biased region" description="Basic residues" evidence="1">
    <location>
        <begin position="329"/>
        <end position="338"/>
    </location>
</feature>
<dbReference type="Proteomes" id="UP000034182">
    <property type="component" value="Unassembled WGS sequence"/>
</dbReference>
<evidence type="ECO:0000256" key="1">
    <source>
        <dbReference type="SAM" id="MobiDB-lite"/>
    </source>
</evidence>
<gene>
    <name evidence="2" type="ORF">UCDDS831_g05761</name>
</gene>
<comment type="caution">
    <text evidence="2">The sequence shown here is derived from an EMBL/GenBank/DDBJ whole genome shotgun (WGS) entry which is preliminary data.</text>
</comment>
<proteinExistence type="predicted"/>
<feature type="compositionally biased region" description="Basic and acidic residues" evidence="1">
    <location>
        <begin position="367"/>
        <end position="376"/>
    </location>
</feature>
<feature type="compositionally biased region" description="Low complexity" evidence="1">
    <location>
        <begin position="339"/>
        <end position="349"/>
    </location>
</feature>
<reference evidence="2 3" key="2">
    <citation type="submission" date="2015-05" db="EMBL/GenBank/DDBJ databases">
        <title>Distinctive expansion of gene families associated with plant cell wall degradation and secondary metabolism in the genomes of grapevine trunk pathogens.</title>
        <authorList>
            <person name="Lawrence D.P."/>
            <person name="Travadon R."/>
            <person name="Rolshausen P.E."/>
            <person name="Baumgartner K."/>
        </authorList>
    </citation>
    <scope>NUCLEOTIDE SEQUENCE [LARGE SCALE GENOMIC DNA]</scope>
    <source>
        <strain evidence="2">DS831</strain>
    </source>
</reference>
<feature type="region of interest" description="Disordered" evidence="1">
    <location>
        <begin position="231"/>
        <end position="394"/>
    </location>
</feature>
<dbReference type="AlphaFoldDB" id="A0A0G2E8Y4"/>
<feature type="compositionally biased region" description="Basic and acidic residues" evidence="1">
    <location>
        <begin position="1"/>
        <end position="14"/>
    </location>
</feature>
<dbReference type="EMBL" id="LAQI01000120">
    <property type="protein sequence ID" value="KKY18821.1"/>
    <property type="molecule type" value="Genomic_DNA"/>
</dbReference>
<feature type="compositionally biased region" description="Basic and acidic residues" evidence="1">
    <location>
        <begin position="281"/>
        <end position="299"/>
    </location>
</feature>
<name>A0A0G2E8Y4_9PEZI</name>
<evidence type="ECO:0000313" key="2">
    <source>
        <dbReference type="EMBL" id="KKY18821.1"/>
    </source>
</evidence>
<feature type="region of interest" description="Disordered" evidence="1">
    <location>
        <begin position="192"/>
        <end position="214"/>
    </location>
</feature>
<feature type="region of interest" description="Disordered" evidence="1">
    <location>
        <begin position="1"/>
        <end position="21"/>
    </location>
</feature>
<feature type="compositionally biased region" description="Basic and acidic residues" evidence="1">
    <location>
        <begin position="192"/>
        <end position="203"/>
    </location>
</feature>
<accession>A0A0G2E8Y4</accession>
<sequence length="394" mass="45374">MAHEVEVTEKKDGHGEDEDEEGPLGKYGHLFGFPAQHSLLSTVQTIMEQSCFEFLTKFAPDFIAKMEWDCVERAEMAESANYMLGAFGVLSVRAGLDVKSGEWNELLKTCVRLRNQAVHRIPLETAVIRERLQAAVRLAVVLGDYTRADELETLLGTFNNRVSREQLKKQGLMWDFLEQYDDIERQRRELDTKEEEMRADMRNRQAQAKARASDRLRLDLEENYAGIGRVTTHTEAARRNEEAARRNEEAARRNEEVRQMKEQLCMGKDRRDLQMNEQEEDKSKEQPEGQMLEEQKEQELPQGQEQPESQMLEEQKEQEQPQEQELSKSKKKKQKKQKLAQIQAQLQSQDEPTDDRHVAVEDGSSLQDERQAAKEAEADDTETPPQAANGIAQS</sequence>
<feature type="compositionally biased region" description="Basic and acidic residues" evidence="1">
    <location>
        <begin position="235"/>
        <end position="274"/>
    </location>
</feature>